<dbReference type="Proteomes" id="UP001610444">
    <property type="component" value="Unassembled WGS sequence"/>
</dbReference>
<evidence type="ECO:0000313" key="1">
    <source>
        <dbReference type="EMBL" id="KAL2840323.1"/>
    </source>
</evidence>
<keyword evidence="2" id="KW-1185">Reference proteome</keyword>
<dbReference type="EMBL" id="JBFXLR010000066">
    <property type="protein sequence ID" value="KAL2840323.1"/>
    <property type="molecule type" value="Genomic_DNA"/>
</dbReference>
<gene>
    <name evidence="1" type="ORF">BJX68DRAFT_278997</name>
</gene>
<evidence type="ECO:0000313" key="2">
    <source>
        <dbReference type="Proteomes" id="UP001610444"/>
    </source>
</evidence>
<dbReference type="PANTHER" id="PTHR36091">
    <property type="entry name" value="ALTERED INHERITANCE OF MITOCHONDRIA PROTEIN 9, MITOCHONDRIAL"/>
    <property type="match status" value="1"/>
</dbReference>
<reference evidence="1 2" key="1">
    <citation type="submission" date="2024-07" db="EMBL/GenBank/DDBJ databases">
        <title>Section-level genome sequencing and comparative genomics of Aspergillus sections Usti and Cavernicolus.</title>
        <authorList>
            <consortium name="Lawrence Berkeley National Laboratory"/>
            <person name="Nybo J.L."/>
            <person name="Vesth T.C."/>
            <person name="Theobald S."/>
            <person name="Frisvad J.C."/>
            <person name="Larsen T.O."/>
            <person name="Kjaerboelling I."/>
            <person name="Rothschild-Mancinelli K."/>
            <person name="Lyhne E.K."/>
            <person name="Kogle M.E."/>
            <person name="Barry K."/>
            <person name="Clum A."/>
            <person name="Na H."/>
            <person name="Ledsgaard L."/>
            <person name="Lin J."/>
            <person name="Lipzen A."/>
            <person name="Kuo A."/>
            <person name="Riley R."/>
            <person name="Mondo S."/>
            <person name="LaButti K."/>
            <person name="Haridas S."/>
            <person name="Pangalinan J."/>
            <person name="Salamov A.A."/>
            <person name="Simmons B.A."/>
            <person name="Magnuson J.K."/>
            <person name="Chen J."/>
            <person name="Drula E."/>
            <person name="Henrissat B."/>
            <person name="Wiebenga A."/>
            <person name="Lubbers R.J."/>
            <person name="Gomes A.C."/>
            <person name="Macurrencykelacurrency M.R."/>
            <person name="Stajich J."/>
            <person name="Grigoriev I.V."/>
            <person name="Mortensen U.H."/>
            <person name="De vries R.P."/>
            <person name="Baker S.E."/>
            <person name="Andersen M.R."/>
        </authorList>
    </citation>
    <scope>NUCLEOTIDE SEQUENCE [LARGE SCALE GENOMIC DNA]</scope>
    <source>
        <strain evidence="1 2">CBS 756.74</strain>
    </source>
</reference>
<dbReference type="GeneID" id="98163808"/>
<name>A0ABR4JJV8_9EURO</name>
<sequence length="569" mass="64676">MPDCTSRMTQMTNSSERLSSNAKGAWTFAANMSALPTVSCDLTQWVCAQSTKPLNYLVPNICTGIMAQPELFSYTSGRYIYNEDARLRERYVEFDPGALLREVEKHIGLGHGRASRITKLAEGGYNRVFRVTMDDGFEAIAKTPYSSTGPKYYATASEAATLTYLHSKGIPVPRVYGYYSSENNPIGVEYTLMEKAKGILLDTIWFTMSKRNRLTLASSFVDIEKRLFEIPFGSIGSIYFKGDDTAPETFCIEPTAGSLFWDGKRAGMDLYHGPWKNPTEYLRSIAEKEIEWTQRFGKPLELDFPHNAVFPGERLPEDYLTLLHKYLTLAPHLLPKDGDSRLNAPTLRHPDLNPYNIFVSPETGAISCIIDWQHTIIEPRLLAAGYPRAFESPDPEQPLKLEEPSLPSDIETLPNDAKLEAEKLYRRRLLFYYYRIFNGNFNKPHLEALRDPILLLRQHLVDRAGRQWTGNLIALKGALIRMAEYWPRLPDTAGCTEEQLFALNSLVNYWLDRVGGVSEEGWISDDRYDEAVRNIAELKAELIATAEGDEEDLRLLEKGCLFRDREESD</sequence>
<proteinExistence type="predicted"/>
<dbReference type="PANTHER" id="PTHR36091:SF2">
    <property type="entry name" value="AMINOGLYCOSIDE PHOSPHOTRANSFERASE DOMAIN-CONTAINING PROTEIN"/>
    <property type="match status" value="1"/>
</dbReference>
<comment type="caution">
    <text evidence="1">The sequence shown here is derived from an EMBL/GenBank/DDBJ whole genome shotgun (WGS) entry which is preliminary data.</text>
</comment>
<protein>
    <submittedName>
        <fullName evidence="1">Kinase-like domain-containing protein</fullName>
    </submittedName>
</protein>
<organism evidence="1 2">
    <name type="scientific">Aspergillus pseudodeflectus</name>
    <dbReference type="NCBI Taxonomy" id="176178"/>
    <lineage>
        <taxon>Eukaryota</taxon>
        <taxon>Fungi</taxon>
        <taxon>Dikarya</taxon>
        <taxon>Ascomycota</taxon>
        <taxon>Pezizomycotina</taxon>
        <taxon>Eurotiomycetes</taxon>
        <taxon>Eurotiomycetidae</taxon>
        <taxon>Eurotiales</taxon>
        <taxon>Aspergillaceae</taxon>
        <taxon>Aspergillus</taxon>
        <taxon>Aspergillus subgen. Nidulantes</taxon>
    </lineage>
</organism>
<dbReference type="SUPFAM" id="SSF56112">
    <property type="entry name" value="Protein kinase-like (PK-like)"/>
    <property type="match status" value="1"/>
</dbReference>
<dbReference type="InterPro" id="IPR051035">
    <property type="entry name" value="Mito_inheritance_9"/>
</dbReference>
<accession>A0ABR4JJV8</accession>
<dbReference type="InterPro" id="IPR011009">
    <property type="entry name" value="Kinase-like_dom_sf"/>
</dbReference>
<dbReference type="Gene3D" id="3.30.200.20">
    <property type="entry name" value="Phosphorylase Kinase, domain 1"/>
    <property type="match status" value="1"/>
</dbReference>
<dbReference type="RefSeq" id="XP_070893974.1">
    <property type="nucleotide sequence ID" value="XM_071048644.1"/>
</dbReference>